<keyword evidence="3" id="KW-0808">Transferase</keyword>
<evidence type="ECO:0000313" key="3">
    <source>
        <dbReference type="EMBL" id="MBB5234093.1"/>
    </source>
</evidence>
<dbReference type="PANTHER" id="PTHR12526">
    <property type="entry name" value="GLYCOSYLTRANSFERASE"/>
    <property type="match status" value="1"/>
</dbReference>
<accession>A0A7W8LPT0</accession>
<dbReference type="Proteomes" id="UP000525389">
    <property type="component" value="Unassembled WGS sequence"/>
</dbReference>
<dbReference type="InterPro" id="IPR028098">
    <property type="entry name" value="Glyco_trans_4-like_N"/>
</dbReference>
<feature type="domain" description="Glycosyl transferase family 1" evidence="1">
    <location>
        <begin position="203"/>
        <end position="348"/>
    </location>
</feature>
<dbReference type="SUPFAM" id="SSF53756">
    <property type="entry name" value="UDP-Glycosyltransferase/glycogen phosphorylase"/>
    <property type="match status" value="1"/>
</dbReference>
<dbReference type="Gene3D" id="3.40.50.2000">
    <property type="entry name" value="Glycogen Phosphorylase B"/>
    <property type="match status" value="2"/>
</dbReference>
<dbReference type="Pfam" id="PF00534">
    <property type="entry name" value="Glycos_transf_1"/>
    <property type="match status" value="1"/>
</dbReference>
<evidence type="ECO:0000259" key="2">
    <source>
        <dbReference type="Pfam" id="PF13439"/>
    </source>
</evidence>
<dbReference type="PANTHER" id="PTHR12526:SF630">
    <property type="entry name" value="GLYCOSYLTRANSFERASE"/>
    <property type="match status" value="1"/>
</dbReference>
<name>A0A7W8LPT0_9DEIO</name>
<gene>
    <name evidence="3" type="ORF">HNQ09_001531</name>
</gene>
<dbReference type="InterPro" id="IPR001296">
    <property type="entry name" value="Glyco_trans_1"/>
</dbReference>
<proteinExistence type="predicted"/>
<feature type="domain" description="Glycosyltransferase subfamily 4-like N-terminal" evidence="2">
    <location>
        <begin position="19"/>
        <end position="190"/>
    </location>
</feature>
<protein>
    <submittedName>
        <fullName evidence="3">Glycosyltransferase involved in cell wall biosynthesis</fullName>
    </submittedName>
</protein>
<keyword evidence="4" id="KW-1185">Reference proteome</keyword>
<comment type="caution">
    <text evidence="3">The sequence shown here is derived from an EMBL/GenBank/DDBJ whole genome shotgun (WGS) entry which is preliminary data.</text>
</comment>
<dbReference type="AlphaFoldDB" id="A0A7W8LPT0"/>
<dbReference type="EMBL" id="JACHFN010000004">
    <property type="protein sequence ID" value="MBB5234093.1"/>
    <property type="molecule type" value="Genomic_DNA"/>
</dbReference>
<dbReference type="Pfam" id="PF13439">
    <property type="entry name" value="Glyco_transf_4"/>
    <property type="match status" value="1"/>
</dbReference>
<dbReference type="GO" id="GO:0016757">
    <property type="term" value="F:glycosyltransferase activity"/>
    <property type="evidence" value="ECO:0007669"/>
    <property type="project" value="InterPro"/>
</dbReference>
<sequence length="396" mass="41644">MPVPIRPRVLHVVSHLDLGGAEEVAISLTEGLSAEYDTHFFAVGGVSSGEVGQAMQARLRALGVPVHCGTPLAMKRGGLAHAGARLAALLRRLRPELIHLHTEIPETVYALAALAGGSPARPAVLRTIHNATLWPAWSRIGGWVEGRLTPASAVAVSQDSLDGLQAFRAGRGLAPLPPPRTRVVYNGVRLAPGLAQHAAPGSADEVQILFAGRLEPQKGADLLPALLEQAAGLTGRPARVTLLGDGSLTPALRRWAQETRLRWPVTLAPPQAGLSGALGRYDVVLMPSRFEGFGLLAAEALLAGTPVVASDIPGLREVLRPTYPLLAPPEDVTALAARLAEVVEDPARFRALARELGGEIGDRFGMPRMLTGYREAYGDLLRARGALPAGVGRGLA</sequence>
<evidence type="ECO:0000259" key="1">
    <source>
        <dbReference type="Pfam" id="PF00534"/>
    </source>
</evidence>
<evidence type="ECO:0000313" key="4">
    <source>
        <dbReference type="Proteomes" id="UP000525389"/>
    </source>
</evidence>
<organism evidence="3 4">
    <name type="scientific">Deinococcus budaensis</name>
    <dbReference type="NCBI Taxonomy" id="1665626"/>
    <lineage>
        <taxon>Bacteria</taxon>
        <taxon>Thermotogati</taxon>
        <taxon>Deinococcota</taxon>
        <taxon>Deinococci</taxon>
        <taxon>Deinococcales</taxon>
        <taxon>Deinococcaceae</taxon>
        <taxon>Deinococcus</taxon>
    </lineage>
</organism>
<reference evidence="3 4" key="1">
    <citation type="submission" date="2020-08" db="EMBL/GenBank/DDBJ databases">
        <title>Genomic Encyclopedia of Type Strains, Phase IV (KMG-IV): sequencing the most valuable type-strain genomes for metagenomic binning, comparative biology and taxonomic classification.</title>
        <authorList>
            <person name="Goeker M."/>
        </authorList>
    </citation>
    <scope>NUCLEOTIDE SEQUENCE [LARGE SCALE GENOMIC DNA]</scope>
    <source>
        <strain evidence="3 4">DSM 101791</strain>
    </source>
</reference>
<dbReference type="RefSeq" id="WP_221269681.1">
    <property type="nucleotide sequence ID" value="NZ_JACHFN010000004.1"/>
</dbReference>